<dbReference type="InterPro" id="IPR036423">
    <property type="entry name" value="SOD-like_Cu/Zn_dom_sf"/>
</dbReference>
<keyword evidence="10" id="KW-0472">Membrane</keyword>
<reference evidence="12" key="1">
    <citation type="submission" date="2021-02" db="EMBL/GenBank/DDBJ databases">
        <authorList>
            <person name="Nowell W R."/>
        </authorList>
    </citation>
    <scope>NUCLEOTIDE SEQUENCE</scope>
</reference>
<organism evidence="12 13">
    <name type="scientific">Adineta ricciae</name>
    <name type="common">Rotifer</name>
    <dbReference type="NCBI Taxonomy" id="249248"/>
    <lineage>
        <taxon>Eukaryota</taxon>
        <taxon>Metazoa</taxon>
        <taxon>Spiralia</taxon>
        <taxon>Gnathifera</taxon>
        <taxon>Rotifera</taxon>
        <taxon>Eurotatoria</taxon>
        <taxon>Bdelloidea</taxon>
        <taxon>Adinetida</taxon>
        <taxon>Adinetidae</taxon>
        <taxon>Adineta</taxon>
    </lineage>
</organism>
<feature type="domain" description="Superoxide dismutase copper/zinc binding" evidence="11">
    <location>
        <begin position="37"/>
        <end position="153"/>
    </location>
</feature>
<dbReference type="FunFam" id="3.40.50.2300:FF:000066">
    <property type="entry name" value="RNA polymerase II subunit A C-terminal domain phosphatase SSU72"/>
    <property type="match status" value="1"/>
</dbReference>
<keyword evidence="13" id="KW-1185">Reference proteome</keyword>
<evidence type="ECO:0000256" key="2">
    <source>
        <dbReference type="ARBA" id="ARBA00008978"/>
    </source>
</evidence>
<dbReference type="Proteomes" id="UP000663828">
    <property type="component" value="Unassembled WGS sequence"/>
</dbReference>
<comment type="caution">
    <text evidence="12">The sequence shown here is derived from an EMBL/GenBank/DDBJ whole genome shotgun (WGS) entry which is preliminary data.</text>
</comment>
<comment type="subcellular location">
    <subcellularLocation>
        <location evidence="1">Nucleus</location>
    </subcellularLocation>
</comment>
<dbReference type="CDD" id="cd00305">
    <property type="entry name" value="Cu-Zn_Superoxide_Dismutase"/>
    <property type="match status" value="1"/>
</dbReference>
<evidence type="ECO:0000256" key="4">
    <source>
        <dbReference type="ARBA" id="ARBA00022664"/>
    </source>
</evidence>
<name>A0A815QAY2_ADIRI</name>
<evidence type="ECO:0000256" key="1">
    <source>
        <dbReference type="ARBA" id="ARBA00004123"/>
    </source>
</evidence>
<dbReference type="PROSITE" id="PS00087">
    <property type="entry name" value="SOD_CU_ZN_1"/>
    <property type="match status" value="1"/>
</dbReference>
<dbReference type="InterPro" id="IPR006811">
    <property type="entry name" value="RNA_pol_II_suA"/>
</dbReference>
<keyword evidence="6" id="KW-0904">Protein phosphatase</keyword>
<dbReference type="Pfam" id="PF04722">
    <property type="entry name" value="Ssu72"/>
    <property type="match status" value="1"/>
</dbReference>
<proteinExistence type="inferred from homology"/>
<gene>
    <name evidence="12" type="ORF">XAT740_LOCUS37392</name>
</gene>
<dbReference type="GO" id="GO:0006801">
    <property type="term" value="P:superoxide metabolic process"/>
    <property type="evidence" value="ECO:0007669"/>
    <property type="project" value="InterPro"/>
</dbReference>
<dbReference type="GO" id="GO:0008420">
    <property type="term" value="F:RNA polymerase II CTD heptapeptide repeat phosphatase activity"/>
    <property type="evidence" value="ECO:0007669"/>
    <property type="project" value="UniProtKB-ARBA"/>
</dbReference>
<evidence type="ECO:0000256" key="10">
    <source>
        <dbReference type="SAM" id="Phobius"/>
    </source>
</evidence>
<dbReference type="SUPFAM" id="SSF49329">
    <property type="entry name" value="Cu,Zn superoxide dismutase-like"/>
    <property type="match status" value="1"/>
</dbReference>
<accession>A0A815QAY2</accession>
<keyword evidence="7" id="KW-0539">Nucleus</keyword>
<comment type="similarity">
    <text evidence="2">Belongs to the SSU72 phosphatase family.</text>
</comment>
<evidence type="ECO:0000259" key="11">
    <source>
        <dbReference type="Pfam" id="PF00080"/>
    </source>
</evidence>
<dbReference type="PRINTS" id="PR00068">
    <property type="entry name" value="CUZNDISMTASE"/>
</dbReference>
<dbReference type="GO" id="GO:0046872">
    <property type="term" value="F:metal ion binding"/>
    <property type="evidence" value="ECO:0007669"/>
    <property type="project" value="InterPro"/>
</dbReference>
<evidence type="ECO:0000313" key="13">
    <source>
        <dbReference type="Proteomes" id="UP000663828"/>
    </source>
</evidence>
<dbReference type="GO" id="GO:0031124">
    <property type="term" value="P:mRNA 3'-end processing"/>
    <property type="evidence" value="ECO:0007669"/>
    <property type="project" value="UniProtKB-ARBA"/>
</dbReference>
<dbReference type="GO" id="GO:0005634">
    <property type="term" value="C:nucleus"/>
    <property type="evidence" value="ECO:0007669"/>
    <property type="project" value="UniProtKB-SubCell"/>
</dbReference>
<dbReference type="InterPro" id="IPR018152">
    <property type="entry name" value="SOD_Cu/Zn_BS"/>
</dbReference>
<comment type="catalytic activity">
    <reaction evidence="8">
        <text>O-phospho-L-seryl-[protein] + H2O = L-seryl-[protein] + phosphate</text>
        <dbReference type="Rhea" id="RHEA:20629"/>
        <dbReference type="Rhea" id="RHEA-COMP:9863"/>
        <dbReference type="Rhea" id="RHEA-COMP:11604"/>
        <dbReference type="ChEBI" id="CHEBI:15377"/>
        <dbReference type="ChEBI" id="CHEBI:29999"/>
        <dbReference type="ChEBI" id="CHEBI:43474"/>
        <dbReference type="ChEBI" id="CHEBI:83421"/>
        <dbReference type="EC" id="3.1.3.16"/>
    </reaction>
</comment>
<keyword evidence="4" id="KW-0507">mRNA processing</keyword>
<feature type="transmembrane region" description="Helical" evidence="10">
    <location>
        <begin position="176"/>
        <end position="196"/>
    </location>
</feature>
<dbReference type="FunFam" id="3.40.50.2300:FF:000039">
    <property type="entry name" value="RNA polymerase II subunit A C-terminal domain phosphatase"/>
    <property type="match status" value="1"/>
</dbReference>
<evidence type="ECO:0000256" key="5">
    <source>
        <dbReference type="ARBA" id="ARBA00022801"/>
    </source>
</evidence>
<evidence type="ECO:0000256" key="3">
    <source>
        <dbReference type="ARBA" id="ARBA00013081"/>
    </source>
</evidence>
<sequence length="393" mass="44144">MGGVAQKMTDTVKNAPVLGSSGVHAVAVLTDPSNEQVYGHVDFVEANDGTVTVSGEIKNIPDKQKRGFHIHEFGDTTNGCTSAGAHYNPDNNEHAGPQDQLRHVGDLGNIVGGSGNVAKFNFKDSLIKLTGSRSIIGRSVVVHEKEDDLGRGNAADSKKTELIKTPYLHTIVSPRFIWPIPAIIVFYVLNILELVYNFQIAIMPFRFAVVCSSNQNRSMEAHNFMSKRGLLVKSYGAGQQVKLPGTSLEKPNVYTFDTPYDFMYKDLYNKDTNFYTQNGVLHMLDRNRRIKEKPERFQDSRERFDVIFTVEERIFDQVLEDLENREKRTNEIVHIINIDVIDNPEDATLGAFILCDLAQKLEATNDLDNGIDDILSEFEEKTKRTVLHAVSFY</sequence>
<comment type="catalytic activity">
    <reaction evidence="9">
        <text>O-phospho-L-threonyl-[protein] + H2O = L-threonyl-[protein] + phosphate</text>
        <dbReference type="Rhea" id="RHEA:47004"/>
        <dbReference type="Rhea" id="RHEA-COMP:11060"/>
        <dbReference type="Rhea" id="RHEA-COMP:11605"/>
        <dbReference type="ChEBI" id="CHEBI:15377"/>
        <dbReference type="ChEBI" id="CHEBI:30013"/>
        <dbReference type="ChEBI" id="CHEBI:43474"/>
        <dbReference type="ChEBI" id="CHEBI:61977"/>
        <dbReference type="EC" id="3.1.3.16"/>
    </reaction>
</comment>
<keyword evidence="10" id="KW-0812">Transmembrane</keyword>
<keyword evidence="5" id="KW-0378">Hydrolase</keyword>
<evidence type="ECO:0000256" key="7">
    <source>
        <dbReference type="ARBA" id="ARBA00023242"/>
    </source>
</evidence>
<keyword evidence="10" id="KW-1133">Transmembrane helix</keyword>
<evidence type="ECO:0000256" key="8">
    <source>
        <dbReference type="ARBA" id="ARBA00047761"/>
    </source>
</evidence>
<dbReference type="EMBL" id="CAJNOR010003924">
    <property type="protein sequence ID" value="CAF1460196.1"/>
    <property type="molecule type" value="Genomic_DNA"/>
</dbReference>
<dbReference type="PANTHER" id="PTHR20383">
    <property type="entry name" value="RNA POLYMERASE II SUBUNIT A C-TERMINAL DOMAIN PHOSPHATASE"/>
    <property type="match status" value="1"/>
</dbReference>
<dbReference type="EC" id="3.1.3.16" evidence="3"/>
<dbReference type="AlphaFoldDB" id="A0A815QAY2"/>
<protein>
    <recommendedName>
        <fullName evidence="3">protein-serine/threonine phosphatase</fullName>
        <ecNumber evidence="3">3.1.3.16</ecNumber>
    </recommendedName>
</protein>
<evidence type="ECO:0000313" key="12">
    <source>
        <dbReference type="EMBL" id="CAF1460196.1"/>
    </source>
</evidence>
<evidence type="ECO:0000256" key="9">
    <source>
        <dbReference type="ARBA" id="ARBA00048336"/>
    </source>
</evidence>
<dbReference type="Gene3D" id="2.60.40.200">
    <property type="entry name" value="Superoxide dismutase, copper/zinc binding domain"/>
    <property type="match status" value="1"/>
</dbReference>
<dbReference type="InterPro" id="IPR001424">
    <property type="entry name" value="SOD_Cu_Zn_dom"/>
</dbReference>
<evidence type="ECO:0000256" key="6">
    <source>
        <dbReference type="ARBA" id="ARBA00022912"/>
    </source>
</evidence>
<dbReference type="Gene3D" id="3.40.50.2300">
    <property type="match status" value="2"/>
</dbReference>
<dbReference type="Pfam" id="PF00080">
    <property type="entry name" value="Sod_Cu"/>
    <property type="match status" value="1"/>
</dbReference>